<dbReference type="EMBL" id="LAZR01001215">
    <property type="protein sequence ID" value="KKN48576.1"/>
    <property type="molecule type" value="Genomic_DNA"/>
</dbReference>
<accession>A0A0F9THV1</accession>
<organism evidence="1">
    <name type="scientific">marine sediment metagenome</name>
    <dbReference type="NCBI Taxonomy" id="412755"/>
    <lineage>
        <taxon>unclassified sequences</taxon>
        <taxon>metagenomes</taxon>
        <taxon>ecological metagenomes</taxon>
    </lineage>
</organism>
<sequence>MATNADDVLTNVLIRACKTLRESGVEPEDFTDYQYHVTEELPKMERTRQALVAAADLNHSDEIIQGLTDEFFHSALKVAMGSMLMLGSFPLFPMVDDTMANEVTTNG</sequence>
<name>A0A0F9THV1_9ZZZZ</name>
<comment type="caution">
    <text evidence="1">The sequence shown here is derived from an EMBL/GenBank/DDBJ whole genome shotgun (WGS) entry which is preliminary data.</text>
</comment>
<reference evidence="1" key="1">
    <citation type="journal article" date="2015" name="Nature">
        <title>Complex archaea that bridge the gap between prokaryotes and eukaryotes.</title>
        <authorList>
            <person name="Spang A."/>
            <person name="Saw J.H."/>
            <person name="Jorgensen S.L."/>
            <person name="Zaremba-Niedzwiedzka K."/>
            <person name="Martijn J."/>
            <person name="Lind A.E."/>
            <person name="van Eijk R."/>
            <person name="Schleper C."/>
            <person name="Guy L."/>
            <person name="Ettema T.J."/>
        </authorList>
    </citation>
    <scope>NUCLEOTIDE SEQUENCE</scope>
</reference>
<gene>
    <name evidence="1" type="ORF">LCGC14_0651630</name>
</gene>
<proteinExistence type="predicted"/>
<evidence type="ECO:0000313" key="1">
    <source>
        <dbReference type="EMBL" id="KKN48576.1"/>
    </source>
</evidence>
<protein>
    <submittedName>
        <fullName evidence="1">Uncharacterized protein</fullName>
    </submittedName>
</protein>
<dbReference type="AlphaFoldDB" id="A0A0F9THV1"/>